<sequence length="410" mass="46924">MSANYTTQCCAKMPIETNIALLREWGWGTTSLSSWPSSPVRPGSSNSSPIKNRLVSFLSPSPSTSRESPKISLKQFKSSVEHVIIKWINTEVANSQHIKVYFRVRKEFVEYRSIFNTIMVSRNSFTVEELAEIEKKWDSIRCQLDAATSRAESQLPEPYSSLSKWTINGQLIITTPLNLTTDEPKKCVTTLQKMISEHNSHFVNLTAKQEELRKVMKTGGVAGHSLAAEYVEPIRIRLNTLAEEAPLKLASLKILLSHYTVLAYIDDLEQNMDLWRSADSLSLLNRWIKEYNQVVGENPRARCTQYIEHLKKIIATSPPTKLEGKNLIQVCWKKTETTLNKFDQLKSELLNLRVLWKAWEEEMWKMEELAQKGIESNTRTIEGQFTALRTINQNNGILQITIKRYLIGGF</sequence>
<reference evidence="2" key="1">
    <citation type="submission" date="2016-11" db="UniProtKB">
        <authorList>
            <consortium name="WormBaseParasite"/>
        </authorList>
    </citation>
    <scope>IDENTIFICATION</scope>
</reference>
<evidence type="ECO:0000313" key="1">
    <source>
        <dbReference type="Proteomes" id="UP000095283"/>
    </source>
</evidence>
<dbReference type="Proteomes" id="UP000095283">
    <property type="component" value="Unplaced"/>
</dbReference>
<keyword evidence="1" id="KW-1185">Reference proteome</keyword>
<accession>A0A1I7WTZ7</accession>
<name>A0A1I7WTZ7_HETBA</name>
<organism evidence="1 2">
    <name type="scientific">Heterorhabditis bacteriophora</name>
    <name type="common">Entomopathogenic nematode worm</name>
    <dbReference type="NCBI Taxonomy" id="37862"/>
    <lineage>
        <taxon>Eukaryota</taxon>
        <taxon>Metazoa</taxon>
        <taxon>Ecdysozoa</taxon>
        <taxon>Nematoda</taxon>
        <taxon>Chromadorea</taxon>
        <taxon>Rhabditida</taxon>
        <taxon>Rhabditina</taxon>
        <taxon>Rhabditomorpha</taxon>
        <taxon>Strongyloidea</taxon>
        <taxon>Heterorhabditidae</taxon>
        <taxon>Heterorhabditis</taxon>
    </lineage>
</organism>
<evidence type="ECO:0000313" key="2">
    <source>
        <dbReference type="WBParaSite" id="Hba_08614"/>
    </source>
</evidence>
<proteinExistence type="predicted"/>
<dbReference type="WBParaSite" id="Hba_08614">
    <property type="protein sequence ID" value="Hba_08614"/>
    <property type="gene ID" value="Hba_08614"/>
</dbReference>
<protein>
    <submittedName>
        <fullName evidence="2">DHC_N1 domain-containing protein</fullName>
    </submittedName>
</protein>
<dbReference type="AlphaFoldDB" id="A0A1I7WTZ7"/>